<protein>
    <submittedName>
        <fullName evidence="2">Rhs element Vgr protein</fullName>
    </submittedName>
</protein>
<dbReference type="EMBL" id="CP030041">
    <property type="protein sequence ID" value="AWW32983.1"/>
    <property type="molecule type" value="Genomic_DNA"/>
</dbReference>
<keyword evidence="3" id="KW-1185">Reference proteome</keyword>
<dbReference type="Gene3D" id="2.40.50.230">
    <property type="entry name" value="Gp5 N-terminal domain"/>
    <property type="match status" value="1"/>
</dbReference>
<evidence type="ECO:0000313" key="2">
    <source>
        <dbReference type="EMBL" id="AWW32983.1"/>
    </source>
</evidence>
<evidence type="ECO:0000313" key="3">
    <source>
        <dbReference type="Proteomes" id="UP000248688"/>
    </source>
</evidence>
<reference evidence="2 3" key="1">
    <citation type="submission" date="2018-06" db="EMBL/GenBank/DDBJ databases">
        <title>Echinicola strongylocentroti sp. nov., isolated from a sea urchin Strongylocentrotus intermedius.</title>
        <authorList>
            <person name="Bae S.S."/>
        </authorList>
    </citation>
    <scope>NUCLEOTIDE SEQUENCE [LARGE SCALE GENOMIC DNA]</scope>
    <source>
        <strain evidence="2 3">MEBiC08714</strain>
    </source>
</reference>
<feature type="domain" description="Gp5/Type VI secretion system Vgr protein OB-fold" evidence="1">
    <location>
        <begin position="379"/>
        <end position="453"/>
    </location>
</feature>
<dbReference type="Proteomes" id="UP000248688">
    <property type="component" value="Chromosome"/>
</dbReference>
<organism evidence="2 3">
    <name type="scientific">Echinicola strongylocentroti</name>
    <dbReference type="NCBI Taxonomy" id="1795355"/>
    <lineage>
        <taxon>Bacteria</taxon>
        <taxon>Pseudomonadati</taxon>
        <taxon>Bacteroidota</taxon>
        <taxon>Cytophagia</taxon>
        <taxon>Cytophagales</taxon>
        <taxon>Cyclobacteriaceae</taxon>
        <taxon>Echinicola</taxon>
    </lineage>
</organism>
<dbReference type="RefSeq" id="WP_112786355.1">
    <property type="nucleotide sequence ID" value="NZ_CP030041.1"/>
</dbReference>
<dbReference type="AlphaFoldDB" id="A0A2Z4IRQ5"/>
<dbReference type="InterPro" id="IPR037026">
    <property type="entry name" value="Vgr_OB-fold_dom_sf"/>
</dbReference>
<dbReference type="OrthoDB" id="1907165at2"/>
<accession>A0A2Z4IRQ5</accession>
<dbReference type="InterPro" id="IPR006533">
    <property type="entry name" value="T6SS_Vgr_RhsGE"/>
</dbReference>
<evidence type="ECO:0000259" key="1">
    <source>
        <dbReference type="Pfam" id="PF04717"/>
    </source>
</evidence>
<dbReference type="NCBIfam" id="TIGR01646">
    <property type="entry name" value="vgr_GE"/>
    <property type="match status" value="1"/>
</dbReference>
<dbReference type="SUPFAM" id="SSF69255">
    <property type="entry name" value="gp5 N-terminal domain-like"/>
    <property type="match status" value="1"/>
</dbReference>
<dbReference type="Pfam" id="PF04717">
    <property type="entry name" value="Phage_base_V"/>
    <property type="match status" value="1"/>
</dbReference>
<proteinExistence type="predicted"/>
<gene>
    <name evidence="2" type="ORF">DN752_24250</name>
</gene>
<dbReference type="KEGG" id="est:DN752_24250"/>
<name>A0A2Z4IRQ5_9BACT</name>
<dbReference type="SUPFAM" id="SSF69279">
    <property type="entry name" value="Phage tail proteins"/>
    <property type="match status" value="1"/>
</dbReference>
<dbReference type="InterPro" id="IPR006531">
    <property type="entry name" value="Gp5/Vgr_OB"/>
</dbReference>
<sequence>MNNSGTISTSQSVDRVTHKILIDGEEIPGTIQVKNIHVSKEINRIPVARLAILDGDPSERDFAVSNGEHFVPGKEMEITAGYHSDEATIFKGIIVKQNLKIRNNQSLLMVEAKDKAVKMTLRRKSKYFYEMSDADVLEALGADHGLDTDISSTNTTHAELVQYDVTDWDFMMMRAQANGMIGLVDDGQLIFQLPDLGAEPVETVTFGATVMEFDAEMDARTQIPKILAKAWNMADQEIVEIEGTDPSLSLNGNISSADLAALLDDSEVILRHGGSKKDSALQDWADAKWKFQQMAKTRGRIKFQGIPNVKPGTNLILEGVGDRFNGKVFISGVSHQISEGNWTIDAQFGFDPSWFAESESTIHTPPAAGLTAAISGLQVGIVTKLEEDPDGEDRIKVKIPIINNEEEGIWCRQACLDAGNERGATFRPELDDEVVVGFINEDPNEAVILGMLHSSAKPSPIPGADDNHEKGIHTRSGIKFIFNDEKSSVLIETPGGNKALLDDDAGSITIEDQNGNTAVLDSSGITLEAAKDFNIKATGDLNLEGTNVNIKANAQFKAEGSAGAEVSTSAVAVLKGSLVQIN</sequence>